<dbReference type="EMBL" id="JACJVR010000028">
    <property type="protein sequence ID" value="MBB6691371.1"/>
    <property type="molecule type" value="Genomic_DNA"/>
</dbReference>
<keyword evidence="3" id="KW-1185">Reference proteome</keyword>
<dbReference type="InterPro" id="IPR038694">
    <property type="entry name" value="DUF427_sf"/>
</dbReference>
<evidence type="ECO:0000313" key="2">
    <source>
        <dbReference type="EMBL" id="MBB6691371.1"/>
    </source>
</evidence>
<comment type="caution">
    <text evidence="2">The sequence shown here is derived from an EMBL/GenBank/DDBJ whole genome shotgun (WGS) entry which is preliminary data.</text>
</comment>
<feature type="domain" description="DUF427" evidence="1">
    <location>
        <begin position="1"/>
        <end position="75"/>
    </location>
</feature>
<evidence type="ECO:0000313" key="3">
    <source>
        <dbReference type="Proteomes" id="UP000553776"/>
    </source>
</evidence>
<gene>
    <name evidence="2" type="ORF">H7B90_08185</name>
</gene>
<protein>
    <submittedName>
        <fullName evidence="2">DUF427 domain-containing protein</fullName>
    </submittedName>
</protein>
<dbReference type="PANTHER" id="PTHR43058">
    <property type="entry name" value="SLR0655 PROTEIN"/>
    <property type="match status" value="1"/>
</dbReference>
<proteinExistence type="predicted"/>
<name>A0A841TZN9_9BACL</name>
<dbReference type="Proteomes" id="UP000553776">
    <property type="component" value="Unassembled WGS sequence"/>
</dbReference>
<evidence type="ECO:0000259" key="1">
    <source>
        <dbReference type="Pfam" id="PF04248"/>
    </source>
</evidence>
<dbReference type="PANTHER" id="PTHR43058:SF1">
    <property type="entry name" value="DUF427 DOMAIN-CONTAINING PROTEIN"/>
    <property type="match status" value="1"/>
</dbReference>
<dbReference type="Gene3D" id="2.170.150.40">
    <property type="entry name" value="Domain of unknown function (DUF427)"/>
    <property type="match status" value="1"/>
</dbReference>
<organism evidence="2 3">
    <name type="scientific">Cohnella xylanilytica</name>
    <dbReference type="NCBI Taxonomy" id="557555"/>
    <lineage>
        <taxon>Bacteria</taxon>
        <taxon>Bacillati</taxon>
        <taxon>Bacillota</taxon>
        <taxon>Bacilli</taxon>
        <taxon>Bacillales</taxon>
        <taxon>Paenibacillaceae</taxon>
        <taxon>Cohnella</taxon>
    </lineage>
</organism>
<dbReference type="InterPro" id="IPR007361">
    <property type="entry name" value="DUF427"/>
</dbReference>
<sequence length="134" mass="15605">MVTETGKLPVYYFPLSDVRTDFLVETDYRRPNANKGEAVYWTLKVGDRAADNAVWGYVSPPPAIAFLDRYVTFRWDAMDAWYEEEQEVFVHARDPYTRVDAIPASRHVRVVVGGQAELSCRESIYRRKRFFSLT</sequence>
<accession>A0A841TZN9</accession>
<dbReference type="AlphaFoldDB" id="A0A841TZN9"/>
<reference evidence="2 3" key="1">
    <citation type="submission" date="2020-08" db="EMBL/GenBank/DDBJ databases">
        <title>Cohnella phylogeny.</title>
        <authorList>
            <person name="Dunlap C."/>
        </authorList>
    </citation>
    <scope>NUCLEOTIDE SEQUENCE [LARGE SCALE GENOMIC DNA]</scope>
    <source>
        <strain evidence="2 3">DSM 25239</strain>
    </source>
</reference>
<dbReference type="Pfam" id="PF04248">
    <property type="entry name" value="NTP_transf_9"/>
    <property type="match status" value="1"/>
</dbReference>